<gene>
    <name evidence="1" type="ORF">SUZIE_156090</name>
</gene>
<dbReference type="Proteomes" id="UP001166674">
    <property type="component" value="Unassembled WGS sequence"/>
</dbReference>
<name>A0AA41MXP4_SCICA</name>
<reference evidence="1" key="1">
    <citation type="submission" date="2020-03" db="EMBL/GenBank/DDBJ databases">
        <title>Studies in the Genomics of Life Span.</title>
        <authorList>
            <person name="Glass D."/>
        </authorList>
    </citation>
    <scope>NUCLEOTIDE SEQUENCE</scope>
    <source>
        <strain evidence="1">SUZIE</strain>
        <tissue evidence="1">Muscle</tissue>
    </source>
</reference>
<organism evidence="1 2">
    <name type="scientific">Sciurus carolinensis</name>
    <name type="common">Eastern gray squirrel</name>
    <dbReference type="NCBI Taxonomy" id="30640"/>
    <lineage>
        <taxon>Eukaryota</taxon>
        <taxon>Metazoa</taxon>
        <taxon>Chordata</taxon>
        <taxon>Craniata</taxon>
        <taxon>Vertebrata</taxon>
        <taxon>Euteleostomi</taxon>
        <taxon>Mammalia</taxon>
        <taxon>Eutheria</taxon>
        <taxon>Euarchontoglires</taxon>
        <taxon>Glires</taxon>
        <taxon>Rodentia</taxon>
        <taxon>Sciuromorpha</taxon>
        <taxon>Sciuridae</taxon>
        <taxon>Sciurinae</taxon>
        <taxon>Sciurini</taxon>
        <taxon>Sciurus</taxon>
    </lineage>
</organism>
<sequence length="183" mass="21116">MTPTATVCLILNCETTQERLVQEALNTHGLSWNHIKDGSITRFQEFRTIFQLLTRTAINLFFQFSKLASNVSYVKIQYRGLASTDLAWMVQDNHLSSKTNCFHWWAIFAVTSNSAMMNIFERHVLDIEAQIVFRKSFTQHFMVHFNSFYFSCDIDWSKGGHHARLQKPVSARPTGTVPILPIL</sequence>
<dbReference type="EMBL" id="JAATJV010370899">
    <property type="protein sequence ID" value="MBZ3880072.1"/>
    <property type="molecule type" value="Genomic_DNA"/>
</dbReference>
<protein>
    <submittedName>
        <fullName evidence="1">Uncharacterized protein</fullName>
    </submittedName>
</protein>
<evidence type="ECO:0000313" key="2">
    <source>
        <dbReference type="Proteomes" id="UP001166674"/>
    </source>
</evidence>
<proteinExistence type="predicted"/>
<accession>A0AA41MXP4</accession>
<comment type="caution">
    <text evidence="1">The sequence shown here is derived from an EMBL/GenBank/DDBJ whole genome shotgun (WGS) entry which is preliminary data.</text>
</comment>
<keyword evidence="2" id="KW-1185">Reference proteome</keyword>
<dbReference type="AlphaFoldDB" id="A0AA41MXP4"/>
<evidence type="ECO:0000313" key="1">
    <source>
        <dbReference type="EMBL" id="MBZ3880072.1"/>
    </source>
</evidence>